<dbReference type="Pfam" id="PF01329">
    <property type="entry name" value="Pterin_4a"/>
    <property type="match status" value="1"/>
</dbReference>
<dbReference type="PANTHER" id="PTHR12599:SF0">
    <property type="entry name" value="PTERIN-4-ALPHA-CARBINOLAMINE DEHYDRATASE"/>
    <property type="match status" value="1"/>
</dbReference>
<dbReference type="Gene3D" id="3.30.1360.20">
    <property type="entry name" value="Transcriptional coactivator/pterin dehydratase"/>
    <property type="match status" value="1"/>
</dbReference>
<dbReference type="PANTHER" id="PTHR12599">
    <property type="entry name" value="PTERIN-4-ALPHA-CARBINOLAMINE DEHYDRATASE"/>
    <property type="match status" value="1"/>
</dbReference>
<dbReference type="EMBL" id="QBMN01000043">
    <property type="protein sequence ID" value="PZO42779.1"/>
    <property type="molecule type" value="Genomic_DNA"/>
</dbReference>
<comment type="catalytic activity">
    <reaction evidence="1">
        <text>(4aS,6R)-4a-hydroxy-L-erythro-5,6,7,8-tetrahydrobiopterin = (6R)-L-erythro-6,7-dihydrobiopterin + H2O</text>
        <dbReference type="Rhea" id="RHEA:11920"/>
        <dbReference type="ChEBI" id="CHEBI:15377"/>
        <dbReference type="ChEBI" id="CHEBI:15642"/>
        <dbReference type="ChEBI" id="CHEBI:43120"/>
        <dbReference type="EC" id="4.2.1.96"/>
    </reaction>
</comment>
<dbReference type="EC" id="4.2.1.96" evidence="3"/>
<name>A0A2W4WLM4_9CYAN</name>
<comment type="caution">
    <text evidence="5">The sequence shown here is derived from an EMBL/GenBank/DDBJ whole genome shotgun (WGS) entry which is preliminary data.</text>
</comment>
<protein>
    <recommendedName>
        <fullName evidence="3">4a-hydroxytetrahydrobiopterin dehydratase</fullName>
        <ecNumber evidence="3">4.2.1.96</ecNumber>
    </recommendedName>
</protein>
<keyword evidence="4" id="KW-0456">Lyase</keyword>
<dbReference type="Proteomes" id="UP000249081">
    <property type="component" value="Unassembled WGS sequence"/>
</dbReference>
<reference evidence="6" key="1">
    <citation type="submission" date="2018-04" db="EMBL/GenBank/DDBJ databases">
        <authorList>
            <person name="Cornet L."/>
        </authorList>
    </citation>
    <scope>NUCLEOTIDE SEQUENCE [LARGE SCALE GENOMIC DNA]</scope>
</reference>
<evidence type="ECO:0000313" key="5">
    <source>
        <dbReference type="EMBL" id="PZO42779.1"/>
    </source>
</evidence>
<dbReference type="CDD" id="cd00488">
    <property type="entry name" value="PCD_DCoH"/>
    <property type="match status" value="1"/>
</dbReference>
<reference evidence="5 6" key="2">
    <citation type="submission" date="2018-06" db="EMBL/GenBank/DDBJ databases">
        <title>Metagenomic assembly of (sub)arctic Cyanobacteria and their associated microbiome from non-axenic cultures.</title>
        <authorList>
            <person name="Baurain D."/>
        </authorList>
    </citation>
    <scope>NUCLEOTIDE SEQUENCE [LARGE SCALE GENOMIC DNA]</scope>
    <source>
        <strain evidence="5">ULC041bin1</strain>
    </source>
</reference>
<dbReference type="SUPFAM" id="SSF55248">
    <property type="entry name" value="PCD-like"/>
    <property type="match status" value="1"/>
</dbReference>
<dbReference type="GO" id="GO:0008124">
    <property type="term" value="F:4-alpha-hydroxytetrahydrobiopterin dehydratase activity"/>
    <property type="evidence" value="ECO:0007669"/>
    <property type="project" value="UniProtKB-EC"/>
</dbReference>
<evidence type="ECO:0000256" key="4">
    <source>
        <dbReference type="ARBA" id="ARBA00023239"/>
    </source>
</evidence>
<gene>
    <name evidence="5" type="ORF">DCF17_08080</name>
</gene>
<evidence type="ECO:0000313" key="6">
    <source>
        <dbReference type="Proteomes" id="UP000249081"/>
    </source>
</evidence>
<dbReference type="GO" id="GO:0006729">
    <property type="term" value="P:tetrahydrobiopterin biosynthetic process"/>
    <property type="evidence" value="ECO:0007669"/>
    <property type="project" value="InterPro"/>
</dbReference>
<accession>A0A2W4WLM4</accession>
<dbReference type="InterPro" id="IPR001533">
    <property type="entry name" value="Pterin_deHydtase"/>
</dbReference>
<dbReference type="NCBIfam" id="NF002017">
    <property type="entry name" value="PRK00823.1-2"/>
    <property type="match status" value="1"/>
</dbReference>
<organism evidence="5 6">
    <name type="scientific">Shackletoniella antarctica</name>
    <dbReference type="NCBI Taxonomy" id="268115"/>
    <lineage>
        <taxon>Bacteria</taxon>
        <taxon>Bacillati</taxon>
        <taxon>Cyanobacteriota</taxon>
        <taxon>Cyanophyceae</taxon>
        <taxon>Oculatellales</taxon>
        <taxon>Oculatellaceae</taxon>
        <taxon>Shackletoniella</taxon>
    </lineage>
</organism>
<comment type="similarity">
    <text evidence="2">Belongs to the pterin-4-alpha-carbinolamine dehydratase family.</text>
</comment>
<dbReference type="AlphaFoldDB" id="A0A2W4WLM4"/>
<sequence>MGQVPMGQVPPLEWLQTSDSLVTTCQFADFVETVDFVSRLVEPSERLGHHPDLAIAYNQLTIRLTTHDAGGITDLDIALAKEISALQTGQCQRPSAP</sequence>
<evidence type="ECO:0000256" key="3">
    <source>
        <dbReference type="ARBA" id="ARBA00013252"/>
    </source>
</evidence>
<proteinExistence type="inferred from homology"/>
<dbReference type="InterPro" id="IPR036428">
    <property type="entry name" value="PCD_sf"/>
</dbReference>
<evidence type="ECO:0000256" key="1">
    <source>
        <dbReference type="ARBA" id="ARBA00001554"/>
    </source>
</evidence>
<evidence type="ECO:0000256" key="2">
    <source>
        <dbReference type="ARBA" id="ARBA00006472"/>
    </source>
</evidence>